<dbReference type="EMBL" id="WNDV01000025">
    <property type="protein sequence ID" value="KAF1034010.1"/>
    <property type="molecule type" value="Genomic_DNA"/>
</dbReference>
<dbReference type="Proteomes" id="UP000467522">
    <property type="component" value="Unassembled WGS sequence"/>
</dbReference>
<name>A0A833PN65_BURL3</name>
<sequence>MLDYFRANALAFAGALRRSEGGSAWEWNQYELQQQIYFLRRATRHPEYEKIDLLTQCQILTNLANSLSSCGRFVEASAMWAEALRKNPKFWMARGNRGSSLMDYAHSHNDGPHGPIFMWFARRELKRMLEDMDEEPTLGDQGLRSHFASKIDQIERYYNLDSINEAFSLDASTGKLNVGDEYRRWCLSSALYLNTLNDVGPFEFAAHDDLDLPSMVTKLGKAPVVVGFFNQLKQEFVSARWLYFEGVNSDEVHKSDLGVCLYNTLDYPAYGLSVEKIKISFRMAYSILDKIAYLLNRYLELGIAEFDVSFRSVWTQKKSTMVRPELAASKNWPLRGLYWLSKDLFEPAFADVIDPDAQGLSKLRNHLEHKYVKVHSFALPEPDASDMWFDDFAYSLTVDELERRTLRLLRLVRAALIYLVLGMHAEERRRHDELPADALLGEFDLIPLEDERKRRI</sequence>
<proteinExistence type="predicted"/>
<evidence type="ECO:0000313" key="3">
    <source>
        <dbReference type="Proteomes" id="UP000467522"/>
    </source>
</evidence>
<dbReference type="AlphaFoldDB" id="A0A833PN65"/>
<dbReference type="Pfam" id="PF18733">
    <property type="entry name" value="HEPN_LA2681"/>
    <property type="match status" value="1"/>
</dbReference>
<gene>
    <name evidence="2" type="ORF">GAK33_05851</name>
</gene>
<dbReference type="InterPro" id="IPR011990">
    <property type="entry name" value="TPR-like_helical_dom_sf"/>
</dbReference>
<dbReference type="InterPro" id="IPR040826">
    <property type="entry name" value="HEPN_LA2681"/>
</dbReference>
<accession>A0A833PN65</accession>
<feature type="domain" description="LA2681-like HEPN" evidence="1">
    <location>
        <begin position="217"/>
        <end position="426"/>
    </location>
</feature>
<evidence type="ECO:0000259" key="1">
    <source>
        <dbReference type="Pfam" id="PF18733"/>
    </source>
</evidence>
<protein>
    <recommendedName>
        <fullName evidence="1">LA2681-like HEPN domain-containing protein</fullName>
    </recommendedName>
</protein>
<evidence type="ECO:0000313" key="2">
    <source>
        <dbReference type="EMBL" id="KAF1034010.1"/>
    </source>
</evidence>
<organism evidence="2 3">
    <name type="scientific">Burkholderia lata (strain ATCC 17760 / DSM 23089 / LMG 22485 / NCIMB 9086 / R18194 / 383)</name>
    <dbReference type="NCBI Taxonomy" id="482957"/>
    <lineage>
        <taxon>Bacteria</taxon>
        <taxon>Pseudomonadati</taxon>
        <taxon>Pseudomonadota</taxon>
        <taxon>Betaproteobacteria</taxon>
        <taxon>Burkholderiales</taxon>
        <taxon>Burkholderiaceae</taxon>
        <taxon>Burkholderia</taxon>
        <taxon>Burkholderia cepacia complex</taxon>
    </lineage>
</organism>
<dbReference type="SUPFAM" id="SSF48452">
    <property type="entry name" value="TPR-like"/>
    <property type="match status" value="1"/>
</dbReference>
<comment type="caution">
    <text evidence="2">The sequence shown here is derived from an EMBL/GenBank/DDBJ whole genome shotgun (WGS) entry which is preliminary data.</text>
</comment>
<reference evidence="3" key="1">
    <citation type="journal article" date="2020" name="MBio">
        <title>Horizontal gene transfer to a defensive symbiont with a reduced genome amongst a multipartite beetle microbiome.</title>
        <authorList>
            <person name="Waterworth S.C."/>
            <person name="Florez L.V."/>
            <person name="Rees E.R."/>
            <person name="Hertweck C."/>
            <person name="Kaltenpoth M."/>
            <person name="Kwan J.C."/>
        </authorList>
    </citation>
    <scope>NUCLEOTIDE SEQUENCE [LARGE SCALE GENOMIC DNA]</scope>
</reference>